<dbReference type="HOGENOM" id="CLU_1902042_0_0_2"/>
<dbReference type="RefSeq" id="WP_015859003.1">
    <property type="nucleotide sequence ID" value="NC_012804.1"/>
</dbReference>
<gene>
    <name evidence="1" type="ordered locus">TGAM_1389</name>
</gene>
<organism evidence="1 2">
    <name type="scientific">Thermococcus gammatolerans (strain DSM 15229 / JCM 11827 / EJ3)</name>
    <dbReference type="NCBI Taxonomy" id="593117"/>
    <lineage>
        <taxon>Archaea</taxon>
        <taxon>Methanobacteriati</taxon>
        <taxon>Methanobacteriota</taxon>
        <taxon>Thermococci</taxon>
        <taxon>Thermococcales</taxon>
        <taxon>Thermococcaceae</taxon>
        <taxon>Thermococcus</taxon>
    </lineage>
</organism>
<name>C5A6M9_THEGJ</name>
<dbReference type="OrthoDB" id="376521at2157"/>
<keyword evidence="2" id="KW-1185">Reference proteome</keyword>
<dbReference type="PaxDb" id="593117-TGAM_1389"/>
<dbReference type="KEGG" id="tga:TGAM_1389"/>
<evidence type="ECO:0000313" key="2">
    <source>
        <dbReference type="Proteomes" id="UP000001488"/>
    </source>
</evidence>
<dbReference type="STRING" id="593117.TGAM_1389"/>
<protein>
    <submittedName>
        <fullName evidence="1">Uncharacterized protein</fullName>
    </submittedName>
</protein>
<dbReference type="PATRIC" id="fig|593117.10.peg.1391"/>
<dbReference type="GeneID" id="7988122"/>
<sequence>MLTHFSSRQERKWLPYNVSGYEEGFEGIVSNGTSSFEVAVFVYGNLSECRKLFKSIENDLKSSLAVVNSSEGESCIWRLFSGNKSYYIECSGFWNKSVLLVVRGSDEKAVERLTWWFPTQNCLRPGTRLVVQT</sequence>
<evidence type="ECO:0000313" key="1">
    <source>
        <dbReference type="EMBL" id="ACS33891.1"/>
    </source>
</evidence>
<dbReference type="Proteomes" id="UP000001488">
    <property type="component" value="Chromosome"/>
</dbReference>
<reference evidence="1 2" key="1">
    <citation type="journal article" date="2007" name="Genome Biol.">
        <title>Genome analysis and genome-wide proteomics of Thermococcus gammatolerans, the most radioresistant organism known amongst the Archaea.</title>
        <authorList>
            <person name="Zivanovic Y."/>
            <person name="Armengaud J."/>
            <person name="Lagorce A."/>
            <person name="Leplat C."/>
            <person name="Guerin P."/>
            <person name="Dutertre M."/>
            <person name="Anthouard V."/>
            <person name="Forterre P."/>
            <person name="Wincker P."/>
            <person name="Confalonieri F."/>
        </authorList>
    </citation>
    <scope>NUCLEOTIDE SEQUENCE [LARGE SCALE GENOMIC DNA]</scope>
    <source>
        <strain evidence="2">DSM 15229 / JCM 11827 / EJ3</strain>
    </source>
</reference>
<proteinExistence type="predicted"/>
<dbReference type="EMBL" id="CP001398">
    <property type="protein sequence ID" value="ACS33891.1"/>
    <property type="molecule type" value="Genomic_DNA"/>
</dbReference>
<dbReference type="AlphaFoldDB" id="C5A6M9"/>
<accession>C5A6M9</accession>